<dbReference type="CDD" id="cd00609">
    <property type="entry name" value="AAT_like"/>
    <property type="match status" value="1"/>
</dbReference>
<dbReference type="Gene3D" id="3.90.1150.10">
    <property type="entry name" value="Aspartate Aminotransferase, domain 1"/>
    <property type="match status" value="1"/>
</dbReference>
<dbReference type="Proteomes" id="UP000460435">
    <property type="component" value="Unassembled WGS sequence"/>
</dbReference>
<evidence type="ECO:0000313" key="7">
    <source>
        <dbReference type="EMBL" id="NDL59003.1"/>
    </source>
</evidence>
<keyword evidence="7" id="KW-0032">Aminotransferase</keyword>
<organism evidence="7 8">
    <name type="scientific">Phytoactinopolyspora mesophila</name>
    <dbReference type="NCBI Taxonomy" id="2650750"/>
    <lineage>
        <taxon>Bacteria</taxon>
        <taxon>Bacillati</taxon>
        <taxon>Actinomycetota</taxon>
        <taxon>Actinomycetes</taxon>
        <taxon>Jiangellales</taxon>
        <taxon>Jiangellaceae</taxon>
        <taxon>Phytoactinopolyspora</taxon>
    </lineage>
</organism>
<dbReference type="GO" id="GO:0047804">
    <property type="term" value="F:cysteine-S-conjugate beta-lyase activity"/>
    <property type="evidence" value="ECO:0007669"/>
    <property type="project" value="UniProtKB-EC"/>
</dbReference>
<dbReference type="InterPro" id="IPR015421">
    <property type="entry name" value="PyrdxlP-dep_Trfase_major"/>
</dbReference>
<proteinExistence type="inferred from homology"/>
<comment type="caution">
    <text evidence="7">The sequence shown here is derived from an EMBL/GenBank/DDBJ whole genome shotgun (WGS) entry which is preliminary data.</text>
</comment>
<dbReference type="InterPro" id="IPR051798">
    <property type="entry name" value="Class-II_PLP-Dep_Aminotrans"/>
</dbReference>
<protein>
    <recommendedName>
        <fullName evidence="2">cysteine-S-conjugate beta-lyase</fullName>
        <ecNumber evidence="2">4.4.1.13</ecNumber>
    </recommendedName>
</protein>
<comment type="cofactor">
    <cofactor evidence="1">
        <name>pyridoxal 5'-phosphate</name>
        <dbReference type="ChEBI" id="CHEBI:597326"/>
    </cofactor>
</comment>
<dbReference type="PANTHER" id="PTHR43525">
    <property type="entry name" value="PROTEIN MALY"/>
    <property type="match status" value="1"/>
</dbReference>
<dbReference type="InterPro" id="IPR015424">
    <property type="entry name" value="PyrdxlP-dep_Trfase"/>
</dbReference>
<comment type="similarity">
    <text evidence="5">Belongs to the class-II pyridoxal-phosphate-dependent aminotransferase family. MalY/PatB cystathionine beta-lyase subfamily.</text>
</comment>
<keyword evidence="8" id="KW-1185">Reference proteome</keyword>
<dbReference type="GO" id="GO:0008483">
    <property type="term" value="F:transaminase activity"/>
    <property type="evidence" value="ECO:0007669"/>
    <property type="project" value="UniProtKB-KW"/>
</dbReference>
<dbReference type="EC" id="4.4.1.13" evidence="2"/>
<dbReference type="InterPro" id="IPR004839">
    <property type="entry name" value="Aminotransferase_I/II_large"/>
</dbReference>
<feature type="domain" description="Aminotransferase class I/classII large" evidence="6">
    <location>
        <begin position="59"/>
        <end position="383"/>
    </location>
</feature>
<keyword evidence="4" id="KW-0456">Lyase</keyword>
<dbReference type="SUPFAM" id="SSF53383">
    <property type="entry name" value="PLP-dependent transferases"/>
    <property type="match status" value="1"/>
</dbReference>
<evidence type="ECO:0000256" key="2">
    <source>
        <dbReference type="ARBA" id="ARBA00012224"/>
    </source>
</evidence>
<keyword evidence="3" id="KW-0663">Pyridoxal phosphate</keyword>
<evidence type="ECO:0000256" key="4">
    <source>
        <dbReference type="ARBA" id="ARBA00023239"/>
    </source>
</evidence>
<evidence type="ECO:0000256" key="5">
    <source>
        <dbReference type="ARBA" id="ARBA00037974"/>
    </source>
</evidence>
<evidence type="ECO:0000256" key="1">
    <source>
        <dbReference type="ARBA" id="ARBA00001933"/>
    </source>
</evidence>
<dbReference type="GO" id="GO:0030170">
    <property type="term" value="F:pyridoxal phosphate binding"/>
    <property type="evidence" value="ECO:0007669"/>
    <property type="project" value="InterPro"/>
</dbReference>
<evidence type="ECO:0000313" key="8">
    <source>
        <dbReference type="Proteomes" id="UP000460435"/>
    </source>
</evidence>
<evidence type="ECO:0000256" key="3">
    <source>
        <dbReference type="ARBA" id="ARBA00022898"/>
    </source>
</evidence>
<dbReference type="EMBL" id="WLZY01000006">
    <property type="protein sequence ID" value="NDL59003.1"/>
    <property type="molecule type" value="Genomic_DNA"/>
</dbReference>
<name>A0A7K3M6Q9_9ACTN</name>
<gene>
    <name evidence="7" type="ORF">F7O44_18205</name>
</gene>
<dbReference type="RefSeq" id="WP_162451698.1">
    <property type="nucleotide sequence ID" value="NZ_WLZY01000006.1"/>
</dbReference>
<accession>A0A7K3M6Q9</accession>
<dbReference type="Pfam" id="PF00155">
    <property type="entry name" value="Aminotran_1_2"/>
    <property type="match status" value="1"/>
</dbReference>
<evidence type="ECO:0000259" key="6">
    <source>
        <dbReference type="Pfam" id="PF00155"/>
    </source>
</evidence>
<sequence>MGQVEGFDSFTVAELRQQGSVKWSKYPDAIGAFIAEMDFGTAPPILDALRSAVDYASFGYLPDSLANRMAKACAGWQAQRYGWTVDPSQIHPVADVLRGLEIVIRHFSPPGSAIVLPTPAYMPFLFVPHLMGREIIQVPMLRQDDRWVYDLEALDQAFAAGGGLLILCNPHNPLGRVMRHSELVAISEVVDRHNARVFSDEVHAPLVYEGHRHVPYASVSPLAAGHTVTATSASKAWNIPGLKCAQLIMSNDADTTTWHTIEGLEEYRYGASPLGAAANAAAYQSGGPWLDDIIGYLDENRRLLGSLLSKHLPGVGYTMPEGTYLGWLDFREAGFGDQPGSVIREHGGVALTDGAECGAAGTGFARINVATPKPILEEMITRIARVSKDL</sequence>
<keyword evidence="7" id="KW-0808">Transferase</keyword>
<dbReference type="InterPro" id="IPR015422">
    <property type="entry name" value="PyrdxlP-dep_Trfase_small"/>
</dbReference>
<reference evidence="7 8" key="1">
    <citation type="submission" date="2019-11" db="EMBL/GenBank/DDBJ databases">
        <authorList>
            <person name="Li X.-J."/>
            <person name="Feng X.-M."/>
        </authorList>
    </citation>
    <scope>NUCLEOTIDE SEQUENCE [LARGE SCALE GENOMIC DNA]</scope>
    <source>
        <strain evidence="7 8">XMNu-373</strain>
    </source>
</reference>
<dbReference type="Gene3D" id="3.40.640.10">
    <property type="entry name" value="Type I PLP-dependent aspartate aminotransferase-like (Major domain)"/>
    <property type="match status" value="1"/>
</dbReference>
<dbReference type="PANTHER" id="PTHR43525:SF2">
    <property type="entry name" value="CYSTATHIONINE BETA-LYASE-RELATED"/>
    <property type="match status" value="1"/>
</dbReference>
<dbReference type="AlphaFoldDB" id="A0A7K3M6Q9"/>